<sequence>MKVSRIAEKHNGQVKWYFSQGSLYVWKNYCWWSKFGICMALSGHWIHYKASNRELWNVIGRRRRGHEEGHSRLMTAALKLIAQDQSTWSKEIDEGNKKKNGKGNPCLNWLRLGGVVEESGLSAGTNIINLDDIGSPGDVVAPGPVQEEQSPRIPPIVAALRKIKNQGDGAGDRYAYITFGGTVVNAKPITP</sequence>
<dbReference type="Proteomes" id="UP001156870">
    <property type="component" value="Unassembled WGS sequence"/>
</dbReference>
<protein>
    <submittedName>
        <fullName evidence="1">Uncharacterized protein</fullName>
    </submittedName>
</protein>
<accession>A0AA37T0Y9</accession>
<dbReference type="RefSeq" id="WP_232592196.1">
    <property type="nucleotide sequence ID" value="NZ_BSPD01000020.1"/>
</dbReference>
<dbReference type="EMBL" id="BSPD01000020">
    <property type="protein sequence ID" value="GLS24990.1"/>
    <property type="molecule type" value="Genomic_DNA"/>
</dbReference>
<dbReference type="AlphaFoldDB" id="A0AA37T0Y9"/>
<comment type="caution">
    <text evidence="1">The sequence shown here is derived from an EMBL/GenBank/DDBJ whole genome shotgun (WGS) entry which is preliminary data.</text>
</comment>
<keyword evidence="2" id="KW-1185">Reference proteome</keyword>
<reference evidence="1 2" key="1">
    <citation type="journal article" date="2014" name="Int. J. Syst. Evol. Microbiol.">
        <title>Complete genome sequence of Corynebacterium casei LMG S-19264T (=DSM 44701T), isolated from a smear-ripened cheese.</title>
        <authorList>
            <consortium name="US DOE Joint Genome Institute (JGI-PGF)"/>
            <person name="Walter F."/>
            <person name="Albersmeier A."/>
            <person name="Kalinowski J."/>
            <person name="Ruckert C."/>
        </authorList>
    </citation>
    <scope>NUCLEOTIDE SEQUENCE [LARGE SCALE GENOMIC DNA]</scope>
    <source>
        <strain evidence="1 2">NBRC 110095</strain>
    </source>
</reference>
<name>A0AA37T0Y9_9GAMM</name>
<organism evidence="1 2">
    <name type="scientific">Marinibactrum halimedae</name>
    <dbReference type="NCBI Taxonomy" id="1444977"/>
    <lineage>
        <taxon>Bacteria</taxon>
        <taxon>Pseudomonadati</taxon>
        <taxon>Pseudomonadota</taxon>
        <taxon>Gammaproteobacteria</taxon>
        <taxon>Cellvibrionales</taxon>
        <taxon>Cellvibrionaceae</taxon>
        <taxon>Marinibactrum</taxon>
    </lineage>
</organism>
<gene>
    <name evidence="1" type="ORF">GCM10007877_07040</name>
</gene>
<proteinExistence type="predicted"/>
<evidence type="ECO:0000313" key="2">
    <source>
        <dbReference type="Proteomes" id="UP001156870"/>
    </source>
</evidence>
<evidence type="ECO:0000313" key="1">
    <source>
        <dbReference type="EMBL" id="GLS24990.1"/>
    </source>
</evidence>